<dbReference type="EMBL" id="CP003200">
    <property type="protein sequence ID" value="AEW59494.1"/>
    <property type="molecule type" value="Genomic_DNA"/>
</dbReference>
<keyword evidence="2" id="KW-1185">Reference proteome</keyword>
<dbReference type="RefSeq" id="YP_005225096.1">
    <property type="nucleotide sequence ID" value="NC_016845.1"/>
</dbReference>
<reference evidence="1 2" key="1">
    <citation type="journal article" date="2012" name="J. Bacteriol.">
        <title>Complete genome sequence of Klebsiella pneumoniae subsp. pneumoniae HS11286, a multidrug-resistant strain isolated from human sputum.</title>
        <authorList>
            <person name="Liu P."/>
            <person name="Li P."/>
            <person name="Jiang X."/>
            <person name="Bi D."/>
            <person name="Xie Y."/>
            <person name="Tai C."/>
            <person name="Deng Z."/>
            <person name="Rajakumar K."/>
            <person name="Ou H.Y."/>
        </authorList>
    </citation>
    <scope>NUCLEOTIDE SEQUENCE [LARGE SCALE GENOMIC DNA]</scope>
    <source>
        <strain evidence="1 2">HS11286</strain>
    </source>
</reference>
<evidence type="ECO:0000313" key="1">
    <source>
        <dbReference type="EMBL" id="AEW59494.1"/>
    </source>
</evidence>
<dbReference type="KEGG" id="kpm:KPHS_07960"/>
<dbReference type="RefSeq" id="WP_004145957.1">
    <property type="nucleotide sequence ID" value="NC_016845.1"/>
</dbReference>
<accession>A0A0H3GRP1</accession>
<gene>
    <name evidence="1" type="ordered locus">KPHS_07960</name>
</gene>
<dbReference type="HOGENOM" id="CLU_3311251_0_0_6"/>
<dbReference type="PATRIC" id="fig|1125630.4.peg.772"/>
<sequence length="39" mass="4396">MSGSEETVLIKKLSRSNHTDYLMMISVTIIHKNKNSTTS</sequence>
<dbReference type="Proteomes" id="UP000007841">
    <property type="component" value="Chromosome"/>
</dbReference>
<proteinExistence type="predicted"/>
<dbReference type="GeneID" id="11845786"/>
<organism evidence="1 2">
    <name type="scientific">Klebsiella pneumoniae subsp. pneumoniae (strain HS11286)</name>
    <dbReference type="NCBI Taxonomy" id="1125630"/>
    <lineage>
        <taxon>Bacteria</taxon>
        <taxon>Pseudomonadati</taxon>
        <taxon>Pseudomonadota</taxon>
        <taxon>Gammaproteobacteria</taxon>
        <taxon>Enterobacterales</taxon>
        <taxon>Enterobacteriaceae</taxon>
        <taxon>Klebsiella/Raoultella group</taxon>
        <taxon>Klebsiella</taxon>
        <taxon>Klebsiella pneumoniae complex</taxon>
    </lineage>
</organism>
<dbReference type="AlphaFoldDB" id="A0A0H3GRP1"/>
<name>A0A0H3GRP1_KLEPH</name>
<protein>
    <submittedName>
        <fullName evidence="1">Uncharacterized protein</fullName>
    </submittedName>
</protein>
<evidence type="ECO:0000313" key="2">
    <source>
        <dbReference type="Proteomes" id="UP000007841"/>
    </source>
</evidence>